<reference evidence="1" key="1">
    <citation type="submission" date="2018-07" db="EMBL/GenBank/DDBJ databases">
        <authorList>
            <person name="Ashton P.M."/>
            <person name="Dallman T."/>
            <person name="Nair S."/>
            <person name="De Pinna E."/>
            <person name="Peters T."/>
            <person name="Grant K."/>
        </authorList>
    </citation>
    <scope>NUCLEOTIDE SEQUENCE [LARGE SCALE GENOMIC DNA]</scope>
    <source>
        <strain evidence="1">440016</strain>
    </source>
</reference>
<evidence type="ECO:0000313" key="1">
    <source>
        <dbReference type="EMBL" id="EAA7255322.1"/>
    </source>
</evidence>
<dbReference type="Proteomes" id="UP000839682">
    <property type="component" value="Unassembled WGS sequence"/>
</dbReference>
<sequence length="90" mass="10277">MAQSPGSVTFIYASSYSELAVPVWPGQAPPERYDGGVYKPCDQAYKPGDFTPVYPELFYIHTLYELFWRYVRPFTTIIHFGFQPAEAPCT</sequence>
<dbReference type="AlphaFoldDB" id="A0A3V2NZI9"/>
<name>A0A3V2NZI9_SALET</name>
<accession>A0A3V2NZI9</accession>
<protein>
    <submittedName>
        <fullName evidence="1">Uncharacterized protein</fullName>
    </submittedName>
</protein>
<comment type="caution">
    <text evidence="1">The sequence shown here is derived from an EMBL/GenBank/DDBJ whole genome shotgun (WGS) entry which is preliminary data.</text>
</comment>
<dbReference type="EMBL" id="AAACIV010000027">
    <property type="protein sequence ID" value="EAA7255322.1"/>
    <property type="molecule type" value="Genomic_DNA"/>
</dbReference>
<proteinExistence type="predicted"/>
<gene>
    <name evidence="1" type="ORF">DSF98_22090</name>
</gene>
<organism evidence="1">
    <name type="scientific">Salmonella enterica I</name>
    <dbReference type="NCBI Taxonomy" id="59201"/>
    <lineage>
        <taxon>Bacteria</taxon>
        <taxon>Pseudomonadati</taxon>
        <taxon>Pseudomonadota</taxon>
        <taxon>Gammaproteobacteria</taxon>
        <taxon>Enterobacterales</taxon>
        <taxon>Enterobacteriaceae</taxon>
        <taxon>Salmonella</taxon>
    </lineage>
</organism>